<protein>
    <recommendedName>
        <fullName evidence="5">DUF35 domain-containing protein</fullName>
    </recommendedName>
</protein>
<proteinExistence type="predicted"/>
<gene>
    <name evidence="3" type="ORF">GCM10007977_070570</name>
</gene>
<evidence type="ECO:0000259" key="1">
    <source>
        <dbReference type="Pfam" id="PF01796"/>
    </source>
</evidence>
<dbReference type="InterPro" id="IPR002878">
    <property type="entry name" value="ChsH2_C"/>
</dbReference>
<dbReference type="AlphaFoldDB" id="A0A917X323"/>
<dbReference type="Pfam" id="PF12172">
    <property type="entry name" value="zf-ChsH2"/>
    <property type="match status" value="1"/>
</dbReference>
<dbReference type="PANTHER" id="PTHR34075:SF5">
    <property type="entry name" value="BLR3430 PROTEIN"/>
    <property type="match status" value="1"/>
</dbReference>
<feature type="domain" description="ChsH2 rubredoxin-like zinc ribbon" evidence="2">
    <location>
        <begin position="16"/>
        <end position="49"/>
    </location>
</feature>
<reference evidence="3" key="2">
    <citation type="submission" date="2020-09" db="EMBL/GenBank/DDBJ databases">
        <authorList>
            <person name="Sun Q."/>
            <person name="Ohkuma M."/>
        </authorList>
    </citation>
    <scope>NUCLEOTIDE SEQUENCE</scope>
    <source>
        <strain evidence="3">JCM 19831</strain>
    </source>
</reference>
<dbReference type="InterPro" id="IPR022002">
    <property type="entry name" value="ChsH2_Znr"/>
</dbReference>
<keyword evidence="4" id="KW-1185">Reference proteome</keyword>
<comment type="caution">
    <text evidence="3">The sequence shown here is derived from an EMBL/GenBank/DDBJ whole genome shotgun (WGS) entry which is preliminary data.</text>
</comment>
<name>A0A917X323_9ACTN</name>
<reference evidence="3" key="1">
    <citation type="journal article" date="2014" name="Int. J. Syst. Evol. Microbiol.">
        <title>Complete genome sequence of Corynebacterium casei LMG S-19264T (=DSM 44701T), isolated from a smear-ripened cheese.</title>
        <authorList>
            <consortium name="US DOE Joint Genome Institute (JGI-PGF)"/>
            <person name="Walter F."/>
            <person name="Albersmeier A."/>
            <person name="Kalinowski J."/>
            <person name="Ruckert C."/>
        </authorList>
    </citation>
    <scope>NUCLEOTIDE SEQUENCE</scope>
    <source>
        <strain evidence="3">JCM 19831</strain>
    </source>
</reference>
<dbReference type="EMBL" id="BMPI01000042">
    <property type="protein sequence ID" value="GGM58924.1"/>
    <property type="molecule type" value="Genomic_DNA"/>
</dbReference>
<evidence type="ECO:0000313" key="4">
    <source>
        <dbReference type="Proteomes" id="UP000642070"/>
    </source>
</evidence>
<evidence type="ECO:0000259" key="2">
    <source>
        <dbReference type="Pfam" id="PF12172"/>
    </source>
</evidence>
<evidence type="ECO:0008006" key="5">
    <source>
        <dbReference type="Google" id="ProtNLM"/>
    </source>
</evidence>
<organism evidence="3 4">
    <name type="scientific">Dactylosporangium sucinum</name>
    <dbReference type="NCBI Taxonomy" id="1424081"/>
    <lineage>
        <taxon>Bacteria</taxon>
        <taxon>Bacillati</taxon>
        <taxon>Actinomycetota</taxon>
        <taxon>Actinomycetes</taxon>
        <taxon>Micromonosporales</taxon>
        <taxon>Micromonosporaceae</taxon>
        <taxon>Dactylosporangium</taxon>
    </lineage>
</organism>
<dbReference type="Proteomes" id="UP000642070">
    <property type="component" value="Unassembled WGS sequence"/>
</dbReference>
<dbReference type="InterPro" id="IPR012340">
    <property type="entry name" value="NA-bd_OB-fold"/>
</dbReference>
<dbReference type="Gene3D" id="6.10.30.10">
    <property type="match status" value="1"/>
</dbReference>
<evidence type="ECO:0000313" key="3">
    <source>
        <dbReference type="EMBL" id="GGM58924.1"/>
    </source>
</evidence>
<sequence>MTPPIPVVSDLAAPYWAAAQERRLVLQRCDRCERWHHFPIDRCPSCGTSDALAWHEVSGNGAVYTFSVVHGRAAAPGFADATPYVIAWIDLDEGVRAFGNVVGCDPSSVHIGMPVRVVFEERGGFGLVPNFGVAA</sequence>
<dbReference type="InterPro" id="IPR052513">
    <property type="entry name" value="Thioester_dehydratase-like"/>
</dbReference>
<dbReference type="Pfam" id="PF01796">
    <property type="entry name" value="OB_ChsH2_C"/>
    <property type="match status" value="1"/>
</dbReference>
<dbReference type="SUPFAM" id="SSF50249">
    <property type="entry name" value="Nucleic acid-binding proteins"/>
    <property type="match status" value="1"/>
</dbReference>
<dbReference type="PANTHER" id="PTHR34075">
    <property type="entry name" value="BLR3430 PROTEIN"/>
    <property type="match status" value="1"/>
</dbReference>
<accession>A0A917X323</accession>
<dbReference type="RefSeq" id="WP_190254353.1">
    <property type="nucleotide sequence ID" value="NZ_BMPI01000042.1"/>
</dbReference>
<feature type="domain" description="ChsH2 C-terminal OB-fold" evidence="1">
    <location>
        <begin position="54"/>
        <end position="120"/>
    </location>
</feature>